<dbReference type="EMBL" id="VSSQ01077538">
    <property type="protein sequence ID" value="MPN27577.1"/>
    <property type="molecule type" value="Genomic_DNA"/>
</dbReference>
<proteinExistence type="predicted"/>
<dbReference type="EC" id="3.5.1.101" evidence="1"/>
<dbReference type="AlphaFoldDB" id="A0A645GL08"/>
<protein>
    <submittedName>
        <fullName evidence="1">L-amino acid amidase</fullName>
        <ecNumber evidence="1">3.5.1.101</ecNumber>
    </submittedName>
</protein>
<comment type="caution">
    <text evidence="1">The sequence shown here is derived from an EMBL/GenBank/DDBJ whole genome shotgun (WGS) entry which is preliminary data.</text>
</comment>
<reference evidence="1" key="1">
    <citation type="submission" date="2019-08" db="EMBL/GenBank/DDBJ databases">
        <authorList>
            <person name="Kucharzyk K."/>
            <person name="Murdoch R.W."/>
            <person name="Higgins S."/>
            <person name="Loffler F."/>
        </authorList>
    </citation>
    <scope>NUCLEOTIDE SEQUENCE</scope>
</reference>
<evidence type="ECO:0000313" key="1">
    <source>
        <dbReference type="EMBL" id="MPN27577.1"/>
    </source>
</evidence>
<accession>A0A645GL08</accession>
<dbReference type="InterPro" id="IPR029058">
    <property type="entry name" value="AB_hydrolase_fold"/>
</dbReference>
<name>A0A645GL08_9ZZZZ</name>
<organism evidence="1">
    <name type="scientific">bioreactor metagenome</name>
    <dbReference type="NCBI Taxonomy" id="1076179"/>
    <lineage>
        <taxon>unclassified sequences</taxon>
        <taxon>metagenomes</taxon>
        <taxon>ecological metagenomes</taxon>
    </lineage>
</organism>
<gene>
    <name evidence="1" type="primary">laaA</name>
    <name evidence="1" type="ORF">SDC9_175011</name>
</gene>
<dbReference type="GO" id="GO:0016787">
    <property type="term" value="F:hydrolase activity"/>
    <property type="evidence" value="ECO:0007669"/>
    <property type="project" value="UniProtKB-KW"/>
</dbReference>
<dbReference type="SUPFAM" id="SSF53474">
    <property type="entry name" value="alpha/beta-Hydrolases"/>
    <property type="match status" value="1"/>
</dbReference>
<keyword evidence="1" id="KW-0378">Hydrolase</keyword>
<dbReference type="Gene3D" id="3.40.50.1820">
    <property type="entry name" value="alpha/beta hydrolase"/>
    <property type="match status" value="1"/>
</dbReference>
<sequence length="133" mass="15432">MNYSNDEYQTAMMEFYRRHLCRMDEWPECMSLTFEKMNQEIYGFMWGPSEFTINGTLSDFDRTARLGEISVPTLLTAGEFDEAAPTSVRHFASLIPNSRVEIFAGASHSHHLESQESYLSVVRKFLKESNQCR</sequence>